<comment type="similarity">
    <text evidence="1">Belongs to the peptidase A1 family.</text>
</comment>
<dbReference type="InterPro" id="IPR034164">
    <property type="entry name" value="Pepsin-like_dom"/>
</dbReference>
<evidence type="ECO:0000256" key="1">
    <source>
        <dbReference type="ARBA" id="ARBA00007447"/>
    </source>
</evidence>
<dbReference type="CDD" id="cd05471">
    <property type="entry name" value="pepsin_like"/>
    <property type="match status" value="1"/>
</dbReference>
<dbReference type="InterPro" id="IPR021109">
    <property type="entry name" value="Peptidase_aspartic_dom_sf"/>
</dbReference>
<dbReference type="PANTHER" id="PTHR47966">
    <property type="entry name" value="BETA-SITE APP-CLEAVING ENZYME, ISOFORM A-RELATED"/>
    <property type="match status" value="1"/>
</dbReference>
<keyword evidence="7" id="KW-0812">Transmembrane</keyword>
<dbReference type="PRINTS" id="PR00792">
    <property type="entry name" value="PEPSIN"/>
</dbReference>
<reference evidence="10 11" key="1">
    <citation type="submission" date="2018-03" db="EMBL/GenBank/DDBJ databases">
        <authorList>
            <person name="Fogelqvist J."/>
        </authorList>
    </citation>
    <scope>NUCLEOTIDE SEQUENCE [LARGE SCALE GENOMIC DNA]</scope>
</reference>
<dbReference type="AlphaFoldDB" id="A0A3P3Y3D2"/>
<evidence type="ECO:0000259" key="9">
    <source>
        <dbReference type="PROSITE" id="PS51767"/>
    </source>
</evidence>
<dbReference type="GO" id="GO:0005764">
    <property type="term" value="C:lysosome"/>
    <property type="evidence" value="ECO:0007669"/>
    <property type="project" value="TreeGrafter"/>
</dbReference>
<keyword evidence="2" id="KW-0645">Protease</keyword>
<evidence type="ECO:0000256" key="3">
    <source>
        <dbReference type="ARBA" id="ARBA00022750"/>
    </source>
</evidence>
<protein>
    <recommendedName>
        <fullName evidence="9">Peptidase A1 domain-containing protein</fullName>
    </recommendedName>
</protein>
<dbReference type="FunFam" id="2.40.70.10:FF:000115">
    <property type="entry name" value="Lysosomal aspartic protease"/>
    <property type="match status" value="1"/>
</dbReference>
<geneLocation type="mitochondrion" evidence="10"/>
<dbReference type="InterPro" id="IPR001461">
    <property type="entry name" value="Aspartic_peptidase_A1"/>
</dbReference>
<keyword evidence="4" id="KW-0378">Hydrolase</keyword>
<feature type="disulfide bond" evidence="6">
    <location>
        <begin position="300"/>
        <end position="340"/>
    </location>
</feature>
<dbReference type="Proteomes" id="UP000290189">
    <property type="component" value="Unassembled WGS sequence"/>
</dbReference>
<dbReference type="SUPFAM" id="SSF50630">
    <property type="entry name" value="Acid proteases"/>
    <property type="match status" value="1"/>
</dbReference>
<keyword evidence="3" id="KW-0064">Aspartyl protease</keyword>
<evidence type="ECO:0000256" key="4">
    <source>
        <dbReference type="ARBA" id="ARBA00022801"/>
    </source>
</evidence>
<evidence type="ECO:0000256" key="2">
    <source>
        <dbReference type="ARBA" id="ARBA00022670"/>
    </source>
</evidence>
<sequence>MKYGLSLLVVVAIASADVKSNGDLVRVPFTRRTGVPTGLQCRWLTMSSQPLIDVGNVQYYGVVMIGSPPRPFNVLFDTGSCDFWIPSSRCSTCGSQHSYDSKQSSTYVPDGTPFHINYLKGQSSGYLSKDAVTWCGLHLQKVTFGEVTSEAQNDGTFFDGIVGMGLGATTSNTRPLFQQFWDQGLLPDNVFSFYLQSRSGTATGELVLGGIDPSHYTGPIVYAPVDPILSAQLGGTWTISVDSIGFAGLMFQGASAPVVVDTGTSLIGIPFAENDKYLSSIFSGINPNDAQRGGVVSVACPSLASLPDFQISVAGTMLPLSPADYVIDRRWDPLSNQYRCALGMFLMPAPYRIWLIGDVWAIRYYSVYDVGRRRVGFAPVSVHYSWIPVILGSVLGLVTVVSISFCIWNHYRRSDRQSGADYVRLYEKCTGSDLFCYYASLVRFVLPFVFPDTAATQKDAGRRAIPI</sequence>
<keyword evidence="7" id="KW-1133">Transmembrane helix</keyword>
<evidence type="ECO:0000256" key="6">
    <source>
        <dbReference type="PIRSR" id="PIRSR601461-2"/>
    </source>
</evidence>
<dbReference type="InterPro" id="IPR033121">
    <property type="entry name" value="PEPTIDASE_A1"/>
</dbReference>
<feature type="signal peptide" evidence="8">
    <location>
        <begin position="1"/>
        <end position="16"/>
    </location>
</feature>
<dbReference type="GO" id="GO:0004190">
    <property type="term" value="F:aspartic-type endopeptidase activity"/>
    <property type="evidence" value="ECO:0007669"/>
    <property type="project" value="UniProtKB-KW"/>
</dbReference>
<dbReference type="Pfam" id="PF00026">
    <property type="entry name" value="Asp"/>
    <property type="match status" value="1"/>
</dbReference>
<keyword evidence="7" id="KW-0472">Membrane</keyword>
<dbReference type="PANTHER" id="PTHR47966:SF51">
    <property type="entry name" value="BETA-SITE APP-CLEAVING ENZYME, ISOFORM A-RELATED"/>
    <property type="match status" value="1"/>
</dbReference>
<evidence type="ECO:0000313" key="11">
    <source>
        <dbReference type="Proteomes" id="UP000290189"/>
    </source>
</evidence>
<feature type="domain" description="Peptidase A1" evidence="9">
    <location>
        <begin position="59"/>
        <end position="378"/>
    </location>
</feature>
<feature type="active site" evidence="5">
    <location>
        <position position="77"/>
    </location>
</feature>
<feature type="active site" evidence="5">
    <location>
        <position position="261"/>
    </location>
</feature>
<keyword evidence="8" id="KW-0732">Signal</keyword>
<organism evidence="10 11">
    <name type="scientific">Plasmodiophora brassicae</name>
    <name type="common">Clubroot disease agent</name>
    <dbReference type="NCBI Taxonomy" id="37360"/>
    <lineage>
        <taxon>Eukaryota</taxon>
        <taxon>Sar</taxon>
        <taxon>Rhizaria</taxon>
        <taxon>Endomyxa</taxon>
        <taxon>Phytomyxea</taxon>
        <taxon>Plasmodiophorida</taxon>
        <taxon>Plasmodiophoridae</taxon>
        <taxon>Plasmodiophora</taxon>
    </lineage>
</organism>
<dbReference type="GO" id="GO:0016485">
    <property type="term" value="P:protein processing"/>
    <property type="evidence" value="ECO:0007669"/>
    <property type="project" value="UniProtKB-ARBA"/>
</dbReference>
<accession>A0A3P3Y3D2</accession>
<dbReference type="Gene3D" id="2.40.70.10">
    <property type="entry name" value="Acid Proteases"/>
    <property type="match status" value="2"/>
</dbReference>
<evidence type="ECO:0000313" key="10">
    <source>
        <dbReference type="EMBL" id="SPQ94604.1"/>
    </source>
</evidence>
<keyword evidence="10" id="KW-0496">Mitochondrion</keyword>
<proteinExistence type="inferred from homology"/>
<dbReference type="EMBL" id="OVEO01000003">
    <property type="protein sequence ID" value="SPQ94604.1"/>
    <property type="molecule type" value="Genomic_DNA"/>
</dbReference>
<name>A0A3P3Y3D2_PLABS</name>
<feature type="transmembrane region" description="Helical" evidence="7">
    <location>
        <begin position="386"/>
        <end position="408"/>
    </location>
</feature>
<evidence type="ECO:0000256" key="7">
    <source>
        <dbReference type="SAM" id="Phobius"/>
    </source>
</evidence>
<gene>
    <name evidence="10" type="ORF">PLBR_LOCUS1819</name>
</gene>
<evidence type="ECO:0000256" key="8">
    <source>
        <dbReference type="SAM" id="SignalP"/>
    </source>
</evidence>
<dbReference type="PROSITE" id="PS51767">
    <property type="entry name" value="PEPTIDASE_A1"/>
    <property type="match status" value="1"/>
</dbReference>
<feature type="chain" id="PRO_5018111218" description="Peptidase A1 domain-containing protein" evidence="8">
    <location>
        <begin position="17"/>
        <end position="467"/>
    </location>
</feature>
<evidence type="ECO:0000256" key="5">
    <source>
        <dbReference type="PIRSR" id="PIRSR601461-1"/>
    </source>
</evidence>
<keyword evidence="6" id="KW-1015">Disulfide bond</keyword>